<dbReference type="InterPro" id="IPR038570">
    <property type="entry name" value="HicA_sf"/>
</dbReference>
<protein>
    <submittedName>
        <fullName evidence="8">Type II toxin-antitoxin system HicA family toxin</fullName>
    </submittedName>
</protein>
<keyword evidence="5" id="KW-0378">Hydrolase</keyword>
<evidence type="ECO:0000256" key="2">
    <source>
        <dbReference type="ARBA" id="ARBA00022649"/>
    </source>
</evidence>
<dbReference type="GO" id="GO:0003729">
    <property type="term" value="F:mRNA binding"/>
    <property type="evidence" value="ECO:0007669"/>
    <property type="project" value="InterPro"/>
</dbReference>
<keyword evidence="6" id="KW-0694">RNA-binding</keyword>
<name>A0A9D2JXZ8_9LACT</name>
<dbReference type="Gene3D" id="3.30.920.30">
    <property type="entry name" value="Hypothetical protein"/>
    <property type="match status" value="1"/>
</dbReference>
<feature type="non-terminal residue" evidence="8">
    <location>
        <position position="1"/>
    </location>
</feature>
<dbReference type="SUPFAM" id="SSF54786">
    <property type="entry name" value="YcfA/nrd intein domain"/>
    <property type="match status" value="1"/>
</dbReference>
<evidence type="ECO:0000313" key="8">
    <source>
        <dbReference type="EMBL" id="HIZ71780.1"/>
    </source>
</evidence>
<dbReference type="Proteomes" id="UP000824106">
    <property type="component" value="Unassembled WGS sequence"/>
</dbReference>
<evidence type="ECO:0000313" key="9">
    <source>
        <dbReference type="Proteomes" id="UP000824106"/>
    </source>
</evidence>
<reference evidence="8" key="1">
    <citation type="journal article" date="2021" name="PeerJ">
        <title>Extensive microbial diversity within the chicken gut microbiome revealed by metagenomics and culture.</title>
        <authorList>
            <person name="Gilroy R."/>
            <person name="Ravi A."/>
            <person name="Getino M."/>
            <person name="Pursley I."/>
            <person name="Horton D.L."/>
            <person name="Alikhan N.F."/>
            <person name="Baker D."/>
            <person name="Gharbi K."/>
            <person name="Hall N."/>
            <person name="Watson M."/>
            <person name="Adriaenssens E.M."/>
            <person name="Foster-Nyarko E."/>
            <person name="Jarju S."/>
            <person name="Secka A."/>
            <person name="Antonio M."/>
            <person name="Oren A."/>
            <person name="Chaudhuri R.R."/>
            <person name="La Ragione R."/>
            <person name="Hildebrand F."/>
            <person name="Pallen M.J."/>
        </authorList>
    </citation>
    <scope>NUCLEOTIDE SEQUENCE</scope>
    <source>
        <strain evidence="8">CHK169-4300</strain>
    </source>
</reference>
<organism evidence="8 9">
    <name type="scientific">Candidatus Atopostipes pullistercoris</name>
    <dbReference type="NCBI Taxonomy" id="2838467"/>
    <lineage>
        <taxon>Bacteria</taxon>
        <taxon>Bacillati</taxon>
        <taxon>Bacillota</taxon>
        <taxon>Bacilli</taxon>
        <taxon>Lactobacillales</taxon>
        <taxon>Carnobacteriaceae</taxon>
        <taxon>Atopostipes</taxon>
    </lineage>
</organism>
<evidence type="ECO:0000256" key="5">
    <source>
        <dbReference type="ARBA" id="ARBA00022801"/>
    </source>
</evidence>
<evidence type="ECO:0000256" key="7">
    <source>
        <dbReference type="ARBA" id="ARBA00023016"/>
    </source>
</evidence>
<proteinExistence type="inferred from homology"/>
<dbReference type="InterPro" id="IPR012933">
    <property type="entry name" value="HicA_mRNA_interferase"/>
</dbReference>
<dbReference type="EMBL" id="DXAZ01000142">
    <property type="protein sequence ID" value="HIZ71780.1"/>
    <property type="molecule type" value="Genomic_DNA"/>
</dbReference>
<dbReference type="GO" id="GO:0004519">
    <property type="term" value="F:endonuclease activity"/>
    <property type="evidence" value="ECO:0007669"/>
    <property type="project" value="UniProtKB-KW"/>
</dbReference>
<keyword evidence="3" id="KW-0540">Nuclease</keyword>
<dbReference type="Pfam" id="PF07927">
    <property type="entry name" value="HicA_toxin"/>
    <property type="match status" value="1"/>
</dbReference>
<reference evidence="8" key="2">
    <citation type="submission" date="2021-04" db="EMBL/GenBank/DDBJ databases">
        <authorList>
            <person name="Gilroy R."/>
        </authorList>
    </citation>
    <scope>NUCLEOTIDE SEQUENCE</scope>
    <source>
        <strain evidence="8">CHK169-4300</strain>
    </source>
</reference>
<comment type="caution">
    <text evidence="8">The sequence shown here is derived from an EMBL/GenBank/DDBJ whole genome shotgun (WGS) entry which is preliminary data.</text>
</comment>
<evidence type="ECO:0000256" key="3">
    <source>
        <dbReference type="ARBA" id="ARBA00022722"/>
    </source>
</evidence>
<evidence type="ECO:0000256" key="4">
    <source>
        <dbReference type="ARBA" id="ARBA00022759"/>
    </source>
</evidence>
<dbReference type="GO" id="GO:0016787">
    <property type="term" value="F:hydrolase activity"/>
    <property type="evidence" value="ECO:0007669"/>
    <property type="project" value="UniProtKB-KW"/>
</dbReference>
<keyword evidence="4" id="KW-0255">Endonuclease</keyword>
<keyword evidence="2" id="KW-1277">Toxin-antitoxin system</keyword>
<dbReference type="AlphaFoldDB" id="A0A9D2JXZ8"/>
<evidence type="ECO:0000256" key="1">
    <source>
        <dbReference type="ARBA" id="ARBA00006620"/>
    </source>
</evidence>
<evidence type="ECO:0000256" key="6">
    <source>
        <dbReference type="ARBA" id="ARBA00022884"/>
    </source>
</evidence>
<keyword evidence="7" id="KW-0346">Stress response</keyword>
<accession>A0A9D2JXZ8</accession>
<gene>
    <name evidence="8" type="ORF">H9808_08480</name>
</gene>
<comment type="similarity">
    <text evidence="1">Belongs to the HicA mRNA interferase family.</text>
</comment>
<sequence length="43" mass="4976">EKVRSTGSHHIYRNEEGKTTVIPIHGKDFHKGLAYNIQKQVEE</sequence>